<reference evidence="1" key="1">
    <citation type="submission" date="2014-11" db="EMBL/GenBank/DDBJ databases">
        <authorList>
            <person name="Amaro Gonzalez C."/>
        </authorList>
    </citation>
    <scope>NUCLEOTIDE SEQUENCE</scope>
</reference>
<dbReference type="AlphaFoldDB" id="A0A0E9Q0C9"/>
<dbReference type="EMBL" id="GBXM01098358">
    <property type="protein sequence ID" value="JAH10219.1"/>
    <property type="molecule type" value="Transcribed_RNA"/>
</dbReference>
<name>A0A0E9Q0C9_ANGAN</name>
<organism evidence="1">
    <name type="scientific">Anguilla anguilla</name>
    <name type="common">European freshwater eel</name>
    <name type="synonym">Muraena anguilla</name>
    <dbReference type="NCBI Taxonomy" id="7936"/>
    <lineage>
        <taxon>Eukaryota</taxon>
        <taxon>Metazoa</taxon>
        <taxon>Chordata</taxon>
        <taxon>Craniata</taxon>
        <taxon>Vertebrata</taxon>
        <taxon>Euteleostomi</taxon>
        <taxon>Actinopterygii</taxon>
        <taxon>Neopterygii</taxon>
        <taxon>Teleostei</taxon>
        <taxon>Anguilliformes</taxon>
        <taxon>Anguillidae</taxon>
        <taxon>Anguilla</taxon>
    </lineage>
</organism>
<reference evidence="1" key="2">
    <citation type="journal article" date="2015" name="Fish Shellfish Immunol.">
        <title>Early steps in the European eel (Anguilla anguilla)-Vibrio vulnificus interaction in the gills: Role of the RtxA13 toxin.</title>
        <authorList>
            <person name="Callol A."/>
            <person name="Pajuelo D."/>
            <person name="Ebbesson L."/>
            <person name="Teles M."/>
            <person name="MacKenzie S."/>
            <person name="Amaro C."/>
        </authorList>
    </citation>
    <scope>NUCLEOTIDE SEQUENCE</scope>
</reference>
<protein>
    <submittedName>
        <fullName evidence="1">Uncharacterized protein</fullName>
    </submittedName>
</protein>
<evidence type="ECO:0000313" key="1">
    <source>
        <dbReference type="EMBL" id="JAH10219.1"/>
    </source>
</evidence>
<sequence>MILKYYMYLIKGITPWWIIRISRVETIVF</sequence>
<accession>A0A0E9Q0C9</accession>
<proteinExistence type="predicted"/>